<dbReference type="InParanoid" id="A0A665X267"/>
<reference evidence="1" key="3">
    <citation type="submission" date="2025-09" db="UniProtKB">
        <authorList>
            <consortium name="Ensembl"/>
        </authorList>
    </citation>
    <scope>IDENTIFICATION</scope>
</reference>
<evidence type="ECO:0000313" key="1">
    <source>
        <dbReference type="Ensembl" id="ENSENLP00000050358.1"/>
    </source>
</evidence>
<dbReference type="Proteomes" id="UP000472264">
    <property type="component" value="Chromosome 2"/>
</dbReference>
<keyword evidence="2" id="KW-1185">Reference proteome</keyword>
<protein>
    <submittedName>
        <fullName evidence="1">Uncharacterized protein</fullName>
    </submittedName>
</protein>
<dbReference type="Ensembl" id="ENSENLT00000051592.1">
    <property type="protein sequence ID" value="ENSENLP00000050358.1"/>
    <property type="gene ID" value="ENSENLG00000021154.1"/>
</dbReference>
<reference evidence="1" key="1">
    <citation type="submission" date="2021-04" db="EMBL/GenBank/DDBJ databases">
        <authorList>
            <consortium name="Wellcome Sanger Institute Data Sharing"/>
        </authorList>
    </citation>
    <scope>NUCLEOTIDE SEQUENCE [LARGE SCALE GENOMIC DNA]</scope>
</reference>
<organism evidence="1 2">
    <name type="scientific">Echeneis naucrates</name>
    <name type="common">Live sharksucker</name>
    <dbReference type="NCBI Taxonomy" id="173247"/>
    <lineage>
        <taxon>Eukaryota</taxon>
        <taxon>Metazoa</taxon>
        <taxon>Chordata</taxon>
        <taxon>Craniata</taxon>
        <taxon>Vertebrata</taxon>
        <taxon>Euteleostomi</taxon>
        <taxon>Actinopterygii</taxon>
        <taxon>Neopterygii</taxon>
        <taxon>Teleostei</taxon>
        <taxon>Neoteleostei</taxon>
        <taxon>Acanthomorphata</taxon>
        <taxon>Carangaria</taxon>
        <taxon>Carangiformes</taxon>
        <taxon>Echeneidae</taxon>
        <taxon>Echeneis</taxon>
    </lineage>
</organism>
<accession>A0A665X267</accession>
<evidence type="ECO:0000313" key="2">
    <source>
        <dbReference type="Proteomes" id="UP000472264"/>
    </source>
</evidence>
<name>A0A665X267_ECHNA</name>
<reference evidence="1" key="2">
    <citation type="submission" date="2025-08" db="UniProtKB">
        <authorList>
            <consortium name="Ensembl"/>
        </authorList>
    </citation>
    <scope>IDENTIFICATION</scope>
</reference>
<sequence>MQIFGYDILSQASCEWTEKVAKVSHLDSGAPAFTNSIGHSSTRGVNHGHKANEAQLLGGEVHLLSVKSKTFWELVIRQVEMLEQECILQKMPLTSHQFLCYQWK</sequence>
<proteinExistence type="predicted"/>
<dbReference type="AlphaFoldDB" id="A0A665X267"/>